<dbReference type="Proteomes" id="UP000035720">
    <property type="component" value="Unassembled WGS sequence"/>
</dbReference>
<feature type="transmembrane region" description="Helical" evidence="1">
    <location>
        <begin position="257"/>
        <end position="280"/>
    </location>
</feature>
<gene>
    <name evidence="2" type="ORF">BN13_860006</name>
</gene>
<feature type="transmembrane region" description="Helical" evidence="1">
    <location>
        <begin position="140"/>
        <end position="165"/>
    </location>
</feature>
<sequence length="300" mass="31804">MHEIVPSAVEFTLPDMLGRFLIVLVSFVPITAVVWARRAEAARLEFARLARIAELPVEGNDIPAVRRRIVTRQTGRAIGMAVAMIVVAVILIASETPAGYVALLAALGASVGSGFGHVRPMDVAPGPRAAGLRRRELADYLTPIEVFLARWVIVLPVVAAVIVGVGWAEWGLGRRPALISLAVLAAITAMGYVVRQALRRLVETPVTLATPTGRRWEEILRAVVLRDVAASGVTFVAGGPLFVLIALKRDFAELPVVFPVVAAFGVLAGVAILVVLGATVTDSHFVWARGHADVEGGACV</sequence>
<keyword evidence="1" id="KW-0812">Transmembrane</keyword>
<reference evidence="2 3" key="1">
    <citation type="journal article" date="2013" name="ISME J.">
        <title>A metabolic model for members of the genus Tetrasphaera involved in enhanced biological phosphorus removal.</title>
        <authorList>
            <person name="Kristiansen R."/>
            <person name="Nguyen H.T.T."/>
            <person name="Saunders A.M."/>
            <person name="Nielsen J.L."/>
            <person name="Wimmer R."/>
            <person name="Le V.Q."/>
            <person name="McIlroy S.J."/>
            <person name="Petrovski S."/>
            <person name="Seviour R.J."/>
            <person name="Calteau A."/>
            <person name="Nielsen K.L."/>
            <person name="Nielsen P.H."/>
        </authorList>
    </citation>
    <scope>NUCLEOTIDE SEQUENCE [LARGE SCALE GENOMIC DNA]</scope>
    <source>
        <strain evidence="2 3">Ben 74</strain>
    </source>
</reference>
<feature type="transmembrane region" description="Helical" evidence="1">
    <location>
        <begin position="100"/>
        <end position="119"/>
    </location>
</feature>
<feature type="transmembrane region" description="Helical" evidence="1">
    <location>
        <begin position="224"/>
        <end position="245"/>
    </location>
</feature>
<keyword evidence="1" id="KW-1133">Transmembrane helix</keyword>
<accession>A0A077MC12</accession>
<protein>
    <submittedName>
        <fullName evidence="2">Uncharacterized protein</fullName>
    </submittedName>
</protein>
<dbReference type="AlphaFoldDB" id="A0A077MC12"/>
<dbReference type="RefSeq" id="WP_048547538.1">
    <property type="nucleotide sequence ID" value="NZ_HF571038.1"/>
</dbReference>
<dbReference type="STRING" id="1193518.BN13_860006"/>
<keyword evidence="1" id="KW-0472">Membrane</keyword>
<organism evidence="2 3">
    <name type="scientific">Nostocoides jenkinsii Ben 74</name>
    <dbReference type="NCBI Taxonomy" id="1193518"/>
    <lineage>
        <taxon>Bacteria</taxon>
        <taxon>Bacillati</taxon>
        <taxon>Actinomycetota</taxon>
        <taxon>Actinomycetes</taxon>
        <taxon>Micrococcales</taxon>
        <taxon>Intrasporangiaceae</taxon>
        <taxon>Nostocoides</taxon>
    </lineage>
</organism>
<feature type="transmembrane region" description="Helical" evidence="1">
    <location>
        <begin position="16"/>
        <end position="36"/>
    </location>
</feature>
<proteinExistence type="predicted"/>
<evidence type="ECO:0000313" key="2">
    <source>
        <dbReference type="EMBL" id="CCI54856.1"/>
    </source>
</evidence>
<comment type="caution">
    <text evidence="2">The sequence shown here is derived from an EMBL/GenBank/DDBJ whole genome shotgun (WGS) entry which is preliminary data.</text>
</comment>
<feature type="transmembrane region" description="Helical" evidence="1">
    <location>
        <begin position="77"/>
        <end position="94"/>
    </location>
</feature>
<evidence type="ECO:0000313" key="3">
    <source>
        <dbReference type="Proteomes" id="UP000035720"/>
    </source>
</evidence>
<evidence type="ECO:0000256" key="1">
    <source>
        <dbReference type="SAM" id="Phobius"/>
    </source>
</evidence>
<name>A0A077MC12_9MICO</name>
<dbReference type="EMBL" id="CAJC01000201">
    <property type="protein sequence ID" value="CCI54856.1"/>
    <property type="molecule type" value="Genomic_DNA"/>
</dbReference>
<feature type="transmembrane region" description="Helical" evidence="1">
    <location>
        <begin position="177"/>
        <end position="194"/>
    </location>
</feature>
<keyword evidence="3" id="KW-1185">Reference proteome</keyword>